<feature type="region of interest" description="Disordered" evidence="1">
    <location>
        <begin position="94"/>
        <end position="122"/>
    </location>
</feature>
<comment type="caution">
    <text evidence="2">The sequence shown here is derived from an EMBL/GenBank/DDBJ whole genome shotgun (WGS) entry which is preliminary data.</text>
</comment>
<dbReference type="Proteomes" id="UP000031668">
    <property type="component" value="Unassembled WGS sequence"/>
</dbReference>
<dbReference type="AlphaFoldDB" id="A0A0C2NB95"/>
<keyword evidence="3" id="KW-1185">Reference proteome</keyword>
<accession>A0A0C2NB95</accession>
<organism evidence="2 3">
    <name type="scientific">Thelohanellus kitauei</name>
    <name type="common">Myxosporean</name>
    <dbReference type="NCBI Taxonomy" id="669202"/>
    <lineage>
        <taxon>Eukaryota</taxon>
        <taxon>Metazoa</taxon>
        <taxon>Cnidaria</taxon>
        <taxon>Myxozoa</taxon>
        <taxon>Myxosporea</taxon>
        <taxon>Bivalvulida</taxon>
        <taxon>Platysporina</taxon>
        <taxon>Myxobolidae</taxon>
        <taxon>Thelohanellus</taxon>
    </lineage>
</organism>
<protein>
    <submittedName>
        <fullName evidence="2">Uncharacterized protein</fullName>
    </submittedName>
</protein>
<dbReference type="EMBL" id="JWZT01001836">
    <property type="protein sequence ID" value="KII71197.1"/>
    <property type="molecule type" value="Genomic_DNA"/>
</dbReference>
<sequence length="192" mass="21852">MGITFEALANPNKIRSIVKTAKENLLNAQKKNLLTYNQKFSSGTTFKVGDTILIKKPHSTSLDPIFSTPVEIVSVDPPVYIVKTSENKIFKIHHNRTKESDSDDEHPNVEEKSNENSQQYPEKRTIKIPAQNLEYCKRYLPSFIKRGGMSEEALKLEPRMRAFTAICFSRARAMACVYNSTQTINVPEPLFK</sequence>
<reference evidence="2 3" key="1">
    <citation type="journal article" date="2014" name="Genome Biol. Evol.">
        <title>The genome of the myxosporean Thelohanellus kitauei shows adaptations to nutrient acquisition within its fish host.</title>
        <authorList>
            <person name="Yang Y."/>
            <person name="Xiong J."/>
            <person name="Zhou Z."/>
            <person name="Huo F."/>
            <person name="Miao W."/>
            <person name="Ran C."/>
            <person name="Liu Y."/>
            <person name="Zhang J."/>
            <person name="Feng J."/>
            <person name="Wang M."/>
            <person name="Wang M."/>
            <person name="Wang L."/>
            <person name="Yao B."/>
        </authorList>
    </citation>
    <scope>NUCLEOTIDE SEQUENCE [LARGE SCALE GENOMIC DNA]</scope>
    <source>
        <strain evidence="2">Wuqing</strain>
    </source>
</reference>
<feature type="compositionally biased region" description="Basic and acidic residues" evidence="1">
    <location>
        <begin position="97"/>
        <end position="114"/>
    </location>
</feature>
<name>A0A0C2NB95_THEKT</name>
<evidence type="ECO:0000313" key="3">
    <source>
        <dbReference type="Proteomes" id="UP000031668"/>
    </source>
</evidence>
<gene>
    <name evidence="2" type="ORF">RF11_09221</name>
</gene>
<proteinExistence type="predicted"/>
<evidence type="ECO:0000313" key="2">
    <source>
        <dbReference type="EMBL" id="KII71197.1"/>
    </source>
</evidence>
<evidence type="ECO:0000256" key="1">
    <source>
        <dbReference type="SAM" id="MobiDB-lite"/>
    </source>
</evidence>